<sequence length="565" mass="63906">MKEQLQLYKLNNSEADIKKNIHALETVLANLKNAVIAFNSDDISYLQGSYIEFCNDILDISMHFKNTKYFFLSKNFKTNIQTYYENSFLKDDILELENTFKLATKESDPQQSLDDTKRDMVWLFSLIENITRKYDKSSDNHEFKIKIIKFYNALHDLFLNFSDILLAKYYGIMLCNHPAILLALIKSSLKAASLDSVLKSFSSDSLIKECDDDKCTPLSDELLAELITIFAIPNPNFSCLIYSKTNAKTLNSTLSDFEKKSSEFIDKNEIFDGLSKPRKIIACELFLRYSNKTDVGNISKNILLIGPMGSGKLSIAKSMVAGNSCRVININSSYTYENLIDGFINGKFIDGELKLACKEALADRSNNHYIIINNINYADMNSMFGEILELLDNRYDGTNDSVLIRSKNSYIIDTLDDPKANSVVFKDNKSYFAIPDNLYIIATYDLMLSLKSSDTALMAKFSIIPVECNYSAMQSALEGIKNAESYIKVCQNLNKTLSKISPNAKIGHMVFLKIKEQIKGGQISASDAVEFFNKELKFLLVSLFADFPRDEVGEILSQCAECFNV</sequence>
<dbReference type="GO" id="GO:0005524">
    <property type="term" value="F:ATP binding"/>
    <property type="evidence" value="ECO:0007669"/>
    <property type="project" value="InterPro"/>
</dbReference>
<dbReference type="RefSeq" id="WP_025802116.1">
    <property type="nucleotide sequence ID" value="NZ_CP053842.1"/>
</dbReference>
<dbReference type="InterPro" id="IPR027417">
    <property type="entry name" value="P-loop_NTPase"/>
</dbReference>
<organism evidence="2 3">
    <name type="scientific">Campylobacter corcagiensis</name>
    <dbReference type="NCBI Taxonomy" id="1448857"/>
    <lineage>
        <taxon>Bacteria</taxon>
        <taxon>Pseudomonadati</taxon>
        <taxon>Campylobacterota</taxon>
        <taxon>Epsilonproteobacteria</taxon>
        <taxon>Campylobacterales</taxon>
        <taxon>Campylobacteraceae</taxon>
        <taxon>Campylobacter</taxon>
    </lineage>
</organism>
<gene>
    <name evidence="2" type="ORF">IMC76_03770</name>
</gene>
<dbReference type="EMBL" id="CP063078">
    <property type="protein sequence ID" value="QOQ87928.1"/>
    <property type="molecule type" value="Genomic_DNA"/>
</dbReference>
<dbReference type="InterPro" id="IPR052934">
    <property type="entry name" value="Methyl-DNA_Rec/Restrict_Enz"/>
</dbReference>
<evidence type="ECO:0000313" key="3">
    <source>
        <dbReference type="Proteomes" id="UP000594749"/>
    </source>
</evidence>
<reference evidence="2 3" key="1">
    <citation type="submission" date="2020-10" db="EMBL/GenBank/DDBJ databases">
        <title>Campylobacter and Helicobacter PacBio genomes.</title>
        <authorList>
            <person name="Lane C."/>
        </authorList>
    </citation>
    <scope>NUCLEOTIDE SEQUENCE [LARGE SCALE GENOMIC DNA]</scope>
    <source>
        <strain evidence="2 3">2016D-0077</strain>
    </source>
</reference>
<evidence type="ECO:0000313" key="2">
    <source>
        <dbReference type="EMBL" id="QOQ87928.1"/>
    </source>
</evidence>
<keyword evidence="3" id="KW-1185">Reference proteome</keyword>
<dbReference type="SUPFAM" id="SSF52540">
    <property type="entry name" value="P-loop containing nucleoside triphosphate hydrolases"/>
    <property type="match status" value="1"/>
</dbReference>
<dbReference type="Pfam" id="PF07728">
    <property type="entry name" value="AAA_5"/>
    <property type="match status" value="1"/>
</dbReference>
<dbReference type="InterPro" id="IPR011704">
    <property type="entry name" value="ATPase_dyneun-rel_AAA"/>
</dbReference>
<protein>
    <submittedName>
        <fullName evidence="2">AAA family ATPase</fullName>
    </submittedName>
</protein>
<feature type="domain" description="ATPase dynein-related AAA" evidence="1">
    <location>
        <begin position="301"/>
        <end position="409"/>
    </location>
</feature>
<dbReference type="GO" id="GO:0016887">
    <property type="term" value="F:ATP hydrolysis activity"/>
    <property type="evidence" value="ECO:0007669"/>
    <property type="project" value="InterPro"/>
</dbReference>
<dbReference type="Gene3D" id="3.40.50.300">
    <property type="entry name" value="P-loop containing nucleotide triphosphate hydrolases"/>
    <property type="match status" value="1"/>
</dbReference>
<name>A0A7M1LH85_9BACT</name>
<dbReference type="Proteomes" id="UP000594749">
    <property type="component" value="Chromosome"/>
</dbReference>
<proteinExistence type="predicted"/>
<dbReference type="PANTHER" id="PTHR37291:SF1">
    <property type="entry name" value="TYPE IV METHYL-DIRECTED RESTRICTION ENZYME ECOKMCRB SUBUNIT"/>
    <property type="match status" value="1"/>
</dbReference>
<dbReference type="AlphaFoldDB" id="A0A7M1LH85"/>
<dbReference type="PANTHER" id="PTHR37291">
    <property type="entry name" value="5-METHYLCYTOSINE-SPECIFIC RESTRICTION ENZYME B"/>
    <property type="match status" value="1"/>
</dbReference>
<accession>A0A7M1LH85</accession>
<evidence type="ECO:0000259" key="1">
    <source>
        <dbReference type="Pfam" id="PF07728"/>
    </source>
</evidence>
<dbReference type="OrthoDB" id="5363598at2"/>